<proteinExistence type="predicted"/>
<sequence>MLKDNRCSHTSPVELQRDSHLLAPPESTQLTPNTPGNNGRSKLGTFRDFDPLSPEVLDGLCSAWFEKYHSWFPIIHQPSLLDSLRTSPHLDSTPYHIVLKAIVAITLPRDYRPATPSSEHLRKISEDLRNQVLMTAISDLSLRPLQAVLILAVSDLGAGRLKEYWNLVALARRMAIQLGFRDLVANHCRNFNRVSTLPPRMLSIPFSLVEREEKIRAYWMAESSMPPQPSVQRGTSASPNPKTRDYFLAATPRGRSPKL</sequence>
<dbReference type="EMBL" id="ML976793">
    <property type="protein sequence ID" value="KAF1964326.1"/>
    <property type="molecule type" value="Genomic_DNA"/>
</dbReference>
<protein>
    <recommendedName>
        <fullName evidence="7">Xylanolytic transcriptional activator regulatory domain-containing protein</fullName>
    </recommendedName>
</protein>
<keyword evidence="3" id="KW-0805">Transcription regulation</keyword>
<accession>A0A6A5UN25</accession>
<comment type="subcellular location">
    <subcellularLocation>
        <location evidence="1">Nucleus</location>
    </subcellularLocation>
</comment>
<keyword evidence="9" id="KW-1185">Reference proteome</keyword>
<dbReference type="GO" id="GO:0005634">
    <property type="term" value="C:nucleus"/>
    <property type="evidence" value="ECO:0007669"/>
    <property type="project" value="UniProtKB-SubCell"/>
</dbReference>
<dbReference type="PANTHER" id="PTHR47338">
    <property type="entry name" value="ZN(II)2CYS6 TRANSCRIPTION FACTOR (EUROFUNG)-RELATED"/>
    <property type="match status" value="1"/>
</dbReference>
<gene>
    <name evidence="8" type="ORF">BU23DRAFT_64696</name>
</gene>
<dbReference type="OrthoDB" id="3862662at2759"/>
<dbReference type="InterPro" id="IPR007219">
    <property type="entry name" value="XnlR_reg_dom"/>
</dbReference>
<feature type="region of interest" description="Disordered" evidence="6">
    <location>
        <begin position="1"/>
        <end position="45"/>
    </location>
</feature>
<feature type="compositionally biased region" description="Polar residues" evidence="6">
    <location>
        <begin position="26"/>
        <end position="40"/>
    </location>
</feature>
<evidence type="ECO:0000256" key="6">
    <source>
        <dbReference type="SAM" id="MobiDB-lite"/>
    </source>
</evidence>
<organism evidence="8 9">
    <name type="scientific">Bimuria novae-zelandiae CBS 107.79</name>
    <dbReference type="NCBI Taxonomy" id="1447943"/>
    <lineage>
        <taxon>Eukaryota</taxon>
        <taxon>Fungi</taxon>
        <taxon>Dikarya</taxon>
        <taxon>Ascomycota</taxon>
        <taxon>Pezizomycotina</taxon>
        <taxon>Dothideomycetes</taxon>
        <taxon>Pleosporomycetidae</taxon>
        <taxon>Pleosporales</taxon>
        <taxon>Massarineae</taxon>
        <taxon>Didymosphaeriaceae</taxon>
        <taxon>Bimuria</taxon>
    </lineage>
</organism>
<evidence type="ECO:0000313" key="8">
    <source>
        <dbReference type="EMBL" id="KAF1964326.1"/>
    </source>
</evidence>
<evidence type="ECO:0000256" key="4">
    <source>
        <dbReference type="ARBA" id="ARBA00023163"/>
    </source>
</evidence>
<feature type="compositionally biased region" description="Polar residues" evidence="6">
    <location>
        <begin position="230"/>
        <end position="241"/>
    </location>
</feature>
<dbReference type="InterPro" id="IPR050815">
    <property type="entry name" value="TF_fung"/>
</dbReference>
<evidence type="ECO:0000256" key="1">
    <source>
        <dbReference type="ARBA" id="ARBA00004123"/>
    </source>
</evidence>
<keyword evidence="4" id="KW-0804">Transcription</keyword>
<evidence type="ECO:0000256" key="2">
    <source>
        <dbReference type="ARBA" id="ARBA00022723"/>
    </source>
</evidence>
<dbReference type="AlphaFoldDB" id="A0A6A5UN25"/>
<dbReference type="PANTHER" id="PTHR47338:SF20">
    <property type="entry name" value="ZN(II)2CYS6 TRANSCRIPTION FACTOR (EUROFUNG)"/>
    <property type="match status" value="1"/>
</dbReference>
<evidence type="ECO:0000259" key="7">
    <source>
        <dbReference type="Pfam" id="PF04082"/>
    </source>
</evidence>
<dbReference type="GO" id="GO:0006351">
    <property type="term" value="P:DNA-templated transcription"/>
    <property type="evidence" value="ECO:0007669"/>
    <property type="project" value="InterPro"/>
</dbReference>
<dbReference type="Pfam" id="PF04082">
    <property type="entry name" value="Fungal_trans"/>
    <property type="match status" value="1"/>
</dbReference>
<keyword evidence="5" id="KW-0539">Nucleus</keyword>
<evidence type="ECO:0000256" key="5">
    <source>
        <dbReference type="ARBA" id="ARBA00023242"/>
    </source>
</evidence>
<feature type="region of interest" description="Disordered" evidence="6">
    <location>
        <begin position="224"/>
        <end position="259"/>
    </location>
</feature>
<dbReference type="GO" id="GO:0008270">
    <property type="term" value="F:zinc ion binding"/>
    <property type="evidence" value="ECO:0007669"/>
    <property type="project" value="InterPro"/>
</dbReference>
<dbReference type="GO" id="GO:0000981">
    <property type="term" value="F:DNA-binding transcription factor activity, RNA polymerase II-specific"/>
    <property type="evidence" value="ECO:0007669"/>
    <property type="project" value="InterPro"/>
</dbReference>
<evidence type="ECO:0000256" key="3">
    <source>
        <dbReference type="ARBA" id="ARBA00023015"/>
    </source>
</evidence>
<dbReference type="GO" id="GO:0003677">
    <property type="term" value="F:DNA binding"/>
    <property type="evidence" value="ECO:0007669"/>
    <property type="project" value="InterPro"/>
</dbReference>
<keyword evidence="2" id="KW-0479">Metal-binding</keyword>
<dbReference type="Proteomes" id="UP000800036">
    <property type="component" value="Unassembled WGS sequence"/>
</dbReference>
<evidence type="ECO:0000313" key="9">
    <source>
        <dbReference type="Proteomes" id="UP000800036"/>
    </source>
</evidence>
<feature type="domain" description="Xylanolytic transcriptional activator regulatory" evidence="7">
    <location>
        <begin position="64"/>
        <end position="181"/>
    </location>
</feature>
<reference evidence="8" key="1">
    <citation type="journal article" date="2020" name="Stud. Mycol.">
        <title>101 Dothideomycetes genomes: a test case for predicting lifestyles and emergence of pathogens.</title>
        <authorList>
            <person name="Haridas S."/>
            <person name="Albert R."/>
            <person name="Binder M."/>
            <person name="Bloem J."/>
            <person name="Labutti K."/>
            <person name="Salamov A."/>
            <person name="Andreopoulos B."/>
            <person name="Baker S."/>
            <person name="Barry K."/>
            <person name="Bills G."/>
            <person name="Bluhm B."/>
            <person name="Cannon C."/>
            <person name="Castanera R."/>
            <person name="Culley D."/>
            <person name="Daum C."/>
            <person name="Ezra D."/>
            <person name="Gonzalez J."/>
            <person name="Henrissat B."/>
            <person name="Kuo A."/>
            <person name="Liang C."/>
            <person name="Lipzen A."/>
            <person name="Lutzoni F."/>
            <person name="Magnuson J."/>
            <person name="Mondo S."/>
            <person name="Nolan M."/>
            <person name="Ohm R."/>
            <person name="Pangilinan J."/>
            <person name="Park H.-J."/>
            <person name="Ramirez L."/>
            <person name="Alfaro M."/>
            <person name="Sun H."/>
            <person name="Tritt A."/>
            <person name="Yoshinaga Y."/>
            <person name="Zwiers L.-H."/>
            <person name="Turgeon B."/>
            <person name="Goodwin S."/>
            <person name="Spatafora J."/>
            <person name="Crous P."/>
            <person name="Grigoriev I."/>
        </authorList>
    </citation>
    <scope>NUCLEOTIDE SEQUENCE</scope>
    <source>
        <strain evidence="8">CBS 107.79</strain>
    </source>
</reference>
<dbReference type="CDD" id="cd12148">
    <property type="entry name" value="fungal_TF_MHR"/>
    <property type="match status" value="1"/>
</dbReference>
<name>A0A6A5UN25_9PLEO</name>